<proteinExistence type="predicted"/>
<reference evidence="3" key="1">
    <citation type="submission" date="2022-07" db="EMBL/GenBank/DDBJ databases">
        <title>Characterization of the Novel Bacterium Alteromonas immobilis LMIT006 and Alteromonas gregis LMIT007.</title>
        <authorList>
            <person name="Lin X."/>
        </authorList>
    </citation>
    <scope>NUCLEOTIDE SEQUENCE</scope>
    <source>
        <strain evidence="3">LMIT007</strain>
    </source>
</reference>
<evidence type="ECO:0000256" key="1">
    <source>
        <dbReference type="SAM" id="Coils"/>
    </source>
</evidence>
<dbReference type="NCBIfam" id="TIGR04176">
    <property type="entry name" value="MarR_EPS"/>
    <property type="match status" value="1"/>
</dbReference>
<evidence type="ECO:0000259" key="2">
    <source>
        <dbReference type="SMART" id="SM00347"/>
    </source>
</evidence>
<dbReference type="SMART" id="SM00347">
    <property type="entry name" value="HTH_MARR"/>
    <property type="match status" value="1"/>
</dbReference>
<dbReference type="Pfam" id="PF13412">
    <property type="entry name" value="HTH_24"/>
    <property type="match status" value="1"/>
</dbReference>
<feature type="coiled-coil region" evidence="1">
    <location>
        <begin position="86"/>
        <end position="113"/>
    </location>
</feature>
<gene>
    <name evidence="3" type="ORF">NLF92_09140</name>
</gene>
<comment type="caution">
    <text evidence="3">The sequence shown here is derived from an EMBL/GenBank/DDBJ whole genome shotgun (WGS) entry which is preliminary data.</text>
</comment>
<keyword evidence="4" id="KW-1185">Reference proteome</keyword>
<sequence>MSPTQREFVKYKVLKAIEHNPNASQRELAKNLGVSLGSVNYCVKALVEKGFIKVENFIKSDNKKSYSYFITPRGVVEKGEITAQFLKTKMAEYDLLKAEISALKAEVADQTSAQD</sequence>
<dbReference type="InterPro" id="IPR000835">
    <property type="entry name" value="HTH_MarR-typ"/>
</dbReference>
<dbReference type="InterPro" id="IPR026433">
    <property type="entry name" value="MarR_EPS"/>
</dbReference>
<dbReference type="Proteomes" id="UP001165413">
    <property type="component" value="Unassembled WGS sequence"/>
</dbReference>
<protein>
    <submittedName>
        <fullName evidence="3">MarR family EPS-associated transcriptional regulator</fullName>
    </submittedName>
</protein>
<dbReference type="InterPro" id="IPR036388">
    <property type="entry name" value="WH-like_DNA-bd_sf"/>
</dbReference>
<dbReference type="GO" id="GO:0003700">
    <property type="term" value="F:DNA-binding transcription factor activity"/>
    <property type="evidence" value="ECO:0007669"/>
    <property type="project" value="InterPro"/>
</dbReference>
<evidence type="ECO:0000313" key="3">
    <source>
        <dbReference type="EMBL" id="MCP3429105.1"/>
    </source>
</evidence>
<dbReference type="Gene3D" id="1.10.10.10">
    <property type="entry name" value="Winged helix-like DNA-binding domain superfamily/Winged helix DNA-binding domain"/>
    <property type="match status" value="1"/>
</dbReference>
<feature type="domain" description="HTH marR-type" evidence="2">
    <location>
        <begin position="1"/>
        <end position="105"/>
    </location>
</feature>
<dbReference type="EMBL" id="JANATA010000015">
    <property type="protein sequence ID" value="MCP3429105.1"/>
    <property type="molecule type" value="Genomic_DNA"/>
</dbReference>
<name>A0AA41WZS3_9ALTE</name>
<evidence type="ECO:0000313" key="4">
    <source>
        <dbReference type="Proteomes" id="UP001165413"/>
    </source>
</evidence>
<organism evidence="3 4">
    <name type="scientific">Opacimonas viscosa</name>
    <dbReference type="NCBI Taxonomy" id="2961944"/>
    <lineage>
        <taxon>Bacteria</taxon>
        <taxon>Pseudomonadati</taxon>
        <taxon>Pseudomonadota</taxon>
        <taxon>Gammaproteobacteria</taxon>
        <taxon>Alteromonadales</taxon>
        <taxon>Alteromonadaceae</taxon>
        <taxon>Opacimonas</taxon>
    </lineage>
</organism>
<dbReference type="AlphaFoldDB" id="A0AA41WZS3"/>
<accession>A0AA41WZS3</accession>
<dbReference type="SUPFAM" id="SSF46785">
    <property type="entry name" value="Winged helix' DNA-binding domain"/>
    <property type="match status" value="1"/>
</dbReference>
<keyword evidence="1" id="KW-0175">Coiled coil</keyword>
<dbReference type="InterPro" id="IPR036390">
    <property type="entry name" value="WH_DNA-bd_sf"/>
</dbReference>